<feature type="non-terminal residue" evidence="1">
    <location>
        <position position="82"/>
    </location>
</feature>
<evidence type="ECO:0000313" key="1">
    <source>
        <dbReference type="EMBL" id="JAC82257.1"/>
    </source>
</evidence>
<gene>
    <name evidence="1" type="ORF">TSPGSL018_6127</name>
</gene>
<protein>
    <submittedName>
        <fullName evidence="1">Uncharacterized protein</fullName>
    </submittedName>
</protein>
<dbReference type="EMBL" id="GBEZ01002833">
    <property type="protein sequence ID" value="JAC82257.1"/>
    <property type="molecule type" value="Transcribed_RNA"/>
</dbReference>
<dbReference type="AlphaFoldDB" id="A0A061SAS9"/>
<proteinExistence type="predicted"/>
<organism evidence="1">
    <name type="scientific">Tetraselmis sp. GSL018</name>
    <dbReference type="NCBI Taxonomy" id="582737"/>
    <lineage>
        <taxon>Eukaryota</taxon>
        <taxon>Viridiplantae</taxon>
        <taxon>Chlorophyta</taxon>
        <taxon>core chlorophytes</taxon>
        <taxon>Chlorodendrophyceae</taxon>
        <taxon>Chlorodendrales</taxon>
        <taxon>Chlorodendraceae</taxon>
        <taxon>Tetraselmis</taxon>
    </lineage>
</organism>
<reference evidence="1" key="1">
    <citation type="submission" date="2014-05" db="EMBL/GenBank/DDBJ databases">
        <title>The transcriptome of the halophilic microalga Tetraselmis sp. GSL018 isolated from the Great Salt Lake, Utah.</title>
        <authorList>
            <person name="Jinkerson R.E."/>
            <person name="D'Adamo S."/>
            <person name="Posewitz M.C."/>
        </authorList>
    </citation>
    <scope>NUCLEOTIDE SEQUENCE</scope>
    <source>
        <strain evidence="1">GSL018</strain>
    </source>
</reference>
<feature type="non-terminal residue" evidence="1">
    <location>
        <position position="1"/>
    </location>
</feature>
<sequence length="82" mass="8612">AIMCGLCPRSHLLPCAGTDPRNHWWSEGAALERCAAVLCLFGTCAAACLTPANGVHSAPSPWIDSVPAGRYLDDNDFTGTLP</sequence>
<accession>A0A061SAS9</accession>
<name>A0A061SAS9_9CHLO</name>